<organism evidence="5 6">
    <name type="scientific">Autumnicola psychrophila</name>
    <dbReference type="NCBI Taxonomy" id="3075592"/>
    <lineage>
        <taxon>Bacteria</taxon>
        <taxon>Pseudomonadati</taxon>
        <taxon>Bacteroidota</taxon>
        <taxon>Flavobacteriia</taxon>
        <taxon>Flavobacteriales</taxon>
        <taxon>Flavobacteriaceae</taxon>
        <taxon>Autumnicola</taxon>
    </lineage>
</organism>
<dbReference type="RefSeq" id="WP_311499107.1">
    <property type="nucleotide sequence ID" value="NZ_JAVRHN010000003.1"/>
</dbReference>
<keyword evidence="6" id="KW-1185">Reference proteome</keyword>
<dbReference type="SUPFAM" id="SSF53850">
    <property type="entry name" value="Periplasmic binding protein-like II"/>
    <property type="match status" value="1"/>
</dbReference>
<dbReference type="PANTHER" id="PTHR30024:SF47">
    <property type="entry name" value="TAURINE-BINDING PERIPLASMIC PROTEIN"/>
    <property type="match status" value="1"/>
</dbReference>
<evidence type="ECO:0000259" key="4">
    <source>
        <dbReference type="Pfam" id="PF22384"/>
    </source>
</evidence>
<reference evidence="5 6" key="1">
    <citation type="submission" date="2023-09" db="EMBL/GenBank/DDBJ databases">
        <authorList>
            <person name="Rey-Velasco X."/>
        </authorList>
    </citation>
    <scope>NUCLEOTIDE SEQUENCE [LARGE SCALE GENOMIC DNA]</scope>
    <source>
        <strain evidence="5 6">F225</strain>
    </source>
</reference>
<comment type="caution">
    <text evidence="5">The sequence shown here is derived from an EMBL/GenBank/DDBJ whole genome shotgun (WGS) entry which is preliminary data.</text>
</comment>
<evidence type="ECO:0000256" key="1">
    <source>
        <dbReference type="ARBA" id="ARBA00004418"/>
    </source>
</evidence>
<proteinExistence type="inferred from homology"/>
<evidence type="ECO:0000313" key="6">
    <source>
        <dbReference type="Proteomes" id="UP001253848"/>
    </source>
</evidence>
<dbReference type="InterPro" id="IPR054364">
    <property type="entry name" value="Ca3427-like_PBP2"/>
</dbReference>
<name>A0ABU3DPZ8_9FLAO</name>
<evidence type="ECO:0000256" key="2">
    <source>
        <dbReference type="ARBA" id="ARBA00010742"/>
    </source>
</evidence>
<dbReference type="PANTHER" id="PTHR30024">
    <property type="entry name" value="ALIPHATIC SULFONATES-BINDING PROTEIN-RELATED"/>
    <property type="match status" value="1"/>
</dbReference>
<keyword evidence="3" id="KW-0732">Signal</keyword>
<evidence type="ECO:0000313" key="5">
    <source>
        <dbReference type="EMBL" id="MDT0685693.1"/>
    </source>
</evidence>
<comment type="subcellular location">
    <subcellularLocation>
        <location evidence="1">Periplasm</location>
    </subcellularLocation>
</comment>
<sequence>MKSIRIGGVPEHFNLPWHLCIEENEFNKEEINVIWKDFPGGTGAMNNALRSGEIDAAVILTEGITRDILNGNYAKIVQTYIGSPLIWGIHVAADSPYKNSADLQHTKAAISREGSGSHLMAYVNAQNNNWNVDDLDFEIVKDIDGAVKALNEDKAQYFMWEHFTTKPLVDNHTFRLIADCPTPWPCFVIAVRDEVLKYNSQRIHTMLEVLNRKTANFKEIPEIDKILAERYNQKLEDIRKWLKLTNWSSSQLSDVEITEVQEKLLQLKLINKKVKSSEILYSLQQF</sequence>
<feature type="domain" description="Ca3427-like PBP 2" evidence="4">
    <location>
        <begin position="87"/>
        <end position="178"/>
    </location>
</feature>
<dbReference type="CDD" id="cd13637">
    <property type="entry name" value="PBP2_Ca3427_like"/>
    <property type="match status" value="1"/>
</dbReference>
<comment type="similarity">
    <text evidence="2">Belongs to the bacterial solute-binding protein SsuA/TauA family.</text>
</comment>
<dbReference type="Pfam" id="PF22384">
    <property type="entry name" value="PBP2_Ca3427_like"/>
    <property type="match status" value="1"/>
</dbReference>
<dbReference type="Gene3D" id="3.40.190.10">
    <property type="entry name" value="Periplasmic binding protein-like II"/>
    <property type="match status" value="2"/>
</dbReference>
<evidence type="ECO:0000256" key="3">
    <source>
        <dbReference type="ARBA" id="ARBA00022729"/>
    </source>
</evidence>
<gene>
    <name evidence="5" type="ORF">RM541_04925</name>
</gene>
<accession>A0ABU3DPZ8</accession>
<dbReference type="EMBL" id="JAVRHN010000003">
    <property type="protein sequence ID" value="MDT0685693.1"/>
    <property type="molecule type" value="Genomic_DNA"/>
</dbReference>
<dbReference type="Proteomes" id="UP001253848">
    <property type="component" value="Unassembled WGS sequence"/>
</dbReference>
<protein>
    <submittedName>
        <fullName evidence="5">Substrate-binding domain-containing protein</fullName>
    </submittedName>
</protein>